<keyword evidence="1" id="KW-0472">Membrane</keyword>
<sequence>MYELVKYGSVIVCMIIIAAAVYQVATGKAKFQQKKK</sequence>
<evidence type="ECO:0000256" key="1">
    <source>
        <dbReference type="SAM" id="Phobius"/>
    </source>
</evidence>
<dbReference type="AlphaFoldDB" id="C6PPA7"/>
<dbReference type="EMBL" id="ACVI01000006">
    <property type="protein sequence ID" value="EET88985.1"/>
    <property type="molecule type" value="Genomic_DNA"/>
</dbReference>
<feature type="transmembrane region" description="Helical" evidence="1">
    <location>
        <begin position="6"/>
        <end position="25"/>
    </location>
</feature>
<reference evidence="2 3" key="1">
    <citation type="submission" date="2009-06" db="EMBL/GenBank/DDBJ databases">
        <title>The draft genome of Clostridium carboxidivorans P7.</title>
        <authorList>
            <consortium name="US DOE Joint Genome Institute (JGI-PGF)"/>
            <person name="Lucas S."/>
            <person name="Copeland A."/>
            <person name="Lapidus A."/>
            <person name="Glavina del Rio T."/>
            <person name="Tice H."/>
            <person name="Bruce D."/>
            <person name="Goodwin L."/>
            <person name="Pitluck S."/>
            <person name="Larimer F."/>
            <person name="Land M.L."/>
            <person name="Hauser L."/>
            <person name="Hemme C.L."/>
        </authorList>
    </citation>
    <scope>NUCLEOTIDE SEQUENCE [LARGE SCALE GENOMIC DNA]</scope>
    <source>
        <strain evidence="2 3">P7</strain>
    </source>
</reference>
<proteinExistence type="predicted"/>
<name>C6PPA7_9CLOT</name>
<gene>
    <name evidence="2" type="ORF">CcarbDRAFT_0624</name>
</gene>
<evidence type="ECO:0000313" key="2">
    <source>
        <dbReference type="EMBL" id="EET88985.1"/>
    </source>
</evidence>
<organism evidence="2 3">
    <name type="scientific">Clostridium carboxidivorans P7</name>
    <dbReference type="NCBI Taxonomy" id="536227"/>
    <lineage>
        <taxon>Bacteria</taxon>
        <taxon>Bacillati</taxon>
        <taxon>Bacillota</taxon>
        <taxon>Clostridia</taxon>
        <taxon>Eubacteriales</taxon>
        <taxon>Clostridiaceae</taxon>
        <taxon>Clostridium</taxon>
    </lineage>
</organism>
<accession>C6PPA7</accession>
<protein>
    <submittedName>
        <fullName evidence="2">Uncharacterized protein</fullName>
    </submittedName>
</protein>
<evidence type="ECO:0000313" key="3">
    <source>
        <dbReference type="Proteomes" id="UP000004198"/>
    </source>
</evidence>
<keyword evidence="3" id="KW-1185">Reference proteome</keyword>
<keyword evidence="1" id="KW-1133">Transmembrane helix</keyword>
<keyword evidence="1" id="KW-0812">Transmembrane</keyword>
<dbReference type="Proteomes" id="UP000004198">
    <property type="component" value="Unassembled WGS sequence"/>
</dbReference>
<comment type="caution">
    <text evidence="2">The sequence shown here is derived from an EMBL/GenBank/DDBJ whole genome shotgun (WGS) entry which is preliminary data.</text>
</comment>